<proteinExistence type="predicted"/>
<accession>A0A3L6S5P1</accession>
<dbReference type="EMBL" id="PQIB02000005">
    <property type="protein sequence ID" value="RLN16290.1"/>
    <property type="molecule type" value="Genomic_DNA"/>
</dbReference>
<evidence type="ECO:0000256" key="1">
    <source>
        <dbReference type="SAM" id="MobiDB-lite"/>
    </source>
</evidence>
<comment type="caution">
    <text evidence="2">The sequence shown here is derived from an EMBL/GenBank/DDBJ whole genome shotgun (WGS) entry which is preliminary data.</text>
</comment>
<keyword evidence="3" id="KW-1185">Reference proteome</keyword>
<feature type="compositionally biased region" description="Basic residues" evidence="1">
    <location>
        <begin position="474"/>
        <end position="487"/>
    </location>
</feature>
<feature type="compositionally biased region" description="Basic and acidic residues" evidence="1">
    <location>
        <begin position="459"/>
        <end position="473"/>
    </location>
</feature>
<feature type="region of interest" description="Disordered" evidence="1">
    <location>
        <begin position="207"/>
        <end position="234"/>
    </location>
</feature>
<protein>
    <recommendedName>
        <fullName evidence="4">Retrotransposon gag domain-containing protein</fullName>
    </recommendedName>
</protein>
<gene>
    <name evidence="2" type="ORF">C2845_PM02G17970</name>
</gene>
<dbReference type="Proteomes" id="UP000275267">
    <property type="component" value="Unassembled WGS sequence"/>
</dbReference>
<feature type="region of interest" description="Disordered" evidence="1">
    <location>
        <begin position="438"/>
        <end position="494"/>
    </location>
</feature>
<sequence>MAVNSSVFFSMQVMLQIHDVTDYSIVFGSFLEMYAPRSPPIIASASEVESTQGSRSDLTLSSSNVRRVDEISLDDSAHTRTTRRPITSANDLLFGIDQVDRSIPECIELAEAALRRPNDSDRGFPCGLRNSAAVYSDLIRAPLQNFRISDLVPRKIGSELVPEPTGGFQEILFTLPPNRINSAAQRQGEDDETRQLRIRRNESRALRRQNEGVINDVEDEADGRHPRNRRLPPRNLNDDFILECGDQPVFATPSANMAAILEAQLLRKNYSDLRAQSSHCRHSASRPHGEEVDGVDLRANLRNNEDLRPIVNNLHREREEVERERRRSFSAFSNRLRDITWPPIFKSASIDKFDGDSDLKTWLRTYSIAIGAANDNIGMMAAYFPVMMSHQVLNRLEELRAGSINSWQDLCTAFINHFQASLNQKDFDRLLDDKCPSHKDGSHTARECHALGNSVVASDDPKRPRYNDRDKPSRSKGSRSRGRRNNSLRRDRED</sequence>
<feature type="compositionally biased region" description="Basic and acidic residues" evidence="1">
    <location>
        <begin position="438"/>
        <end position="449"/>
    </location>
</feature>
<evidence type="ECO:0008006" key="4">
    <source>
        <dbReference type="Google" id="ProtNLM"/>
    </source>
</evidence>
<organism evidence="2 3">
    <name type="scientific">Panicum miliaceum</name>
    <name type="common">Proso millet</name>
    <name type="synonym">Broomcorn millet</name>
    <dbReference type="NCBI Taxonomy" id="4540"/>
    <lineage>
        <taxon>Eukaryota</taxon>
        <taxon>Viridiplantae</taxon>
        <taxon>Streptophyta</taxon>
        <taxon>Embryophyta</taxon>
        <taxon>Tracheophyta</taxon>
        <taxon>Spermatophyta</taxon>
        <taxon>Magnoliopsida</taxon>
        <taxon>Liliopsida</taxon>
        <taxon>Poales</taxon>
        <taxon>Poaceae</taxon>
        <taxon>PACMAD clade</taxon>
        <taxon>Panicoideae</taxon>
        <taxon>Panicodae</taxon>
        <taxon>Paniceae</taxon>
        <taxon>Panicinae</taxon>
        <taxon>Panicum</taxon>
        <taxon>Panicum sect. Panicum</taxon>
    </lineage>
</organism>
<reference evidence="3" key="1">
    <citation type="journal article" date="2019" name="Nat. Commun.">
        <title>The genome of broomcorn millet.</title>
        <authorList>
            <person name="Zou C."/>
            <person name="Miki D."/>
            <person name="Li D."/>
            <person name="Tang Q."/>
            <person name="Xiao L."/>
            <person name="Rajput S."/>
            <person name="Deng P."/>
            <person name="Jia W."/>
            <person name="Huang R."/>
            <person name="Zhang M."/>
            <person name="Sun Y."/>
            <person name="Hu J."/>
            <person name="Fu X."/>
            <person name="Schnable P.S."/>
            <person name="Li F."/>
            <person name="Zhang H."/>
            <person name="Feng B."/>
            <person name="Zhu X."/>
            <person name="Liu R."/>
            <person name="Schnable J.C."/>
            <person name="Zhu J.-K."/>
            <person name="Zhang H."/>
        </authorList>
    </citation>
    <scope>NUCLEOTIDE SEQUENCE [LARGE SCALE GENOMIC DNA]</scope>
</reference>
<name>A0A3L6S5P1_PANMI</name>
<evidence type="ECO:0000313" key="2">
    <source>
        <dbReference type="EMBL" id="RLN16290.1"/>
    </source>
</evidence>
<evidence type="ECO:0000313" key="3">
    <source>
        <dbReference type="Proteomes" id="UP000275267"/>
    </source>
</evidence>
<dbReference type="AlphaFoldDB" id="A0A3L6S5P1"/>
<dbReference type="OrthoDB" id="693243at2759"/>